<proteinExistence type="inferred from homology"/>
<dbReference type="KEGG" id="dea:FPZ08_10435"/>
<comment type="similarity">
    <text evidence="1">Belongs to the AHA1 family.</text>
</comment>
<dbReference type="InterPro" id="IPR023393">
    <property type="entry name" value="START-like_dom_sf"/>
</dbReference>
<accession>A0A5B8LY59</accession>
<dbReference type="Pfam" id="PF08327">
    <property type="entry name" value="AHSA1"/>
    <property type="match status" value="1"/>
</dbReference>
<gene>
    <name evidence="3" type="ORF">FPZ08_10435</name>
</gene>
<name>A0A5B8LY59_9HYPH</name>
<dbReference type="CDD" id="cd08901">
    <property type="entry name" value="SRPBCC_CalC_Aha1-like_8"/>
    <property type="match status" value="1"/>
</dbReference>
<organism evidence="3 4">
    <name type="scientific">Devosia ginsengisoli</name>
    <dbReference type="NCBI Taxonomy" id="400770"/>
    <lineage>
        <taxon>Bacteria</taxon>
        <taxon>Pseudomonadati</taxon>
        <taxon>Pseudomonadota</taxon>
        <taxon>Alphaproteobacteria</taxon>
        <taxon>Hyphomicrobiales</taxon>
        <taxon>Devosiaceae</taxon>
        <taxon>Devosia</taxon>
    </lineage>
</organism>
<feature type="domain" description="Activator of Hsp90 ATPase homologue 1/2-like C-terminal" evidence="2">
    <location>
        <begin position="14"/>
        <end position="142"/>
    </location>
</feature>
<dbReference type="OrthoDB" id="9806378at2"/>
<dbReference type="InterPro" id="IPR013538">
    <property type="entry name" value="ASHA1/2-like_C"/>
</dbReference>
<reference evidence="3 4" key="1">
    <citation type="submission" date="2019-07" db="EMBL/GenBank/DDBJ databases">
        <title>Full genome sequence of Devosia sp. Gsoil 520.</title>
        <authorList>
            <person name="Im W.-T."/>
        </authorList>
    </citation>
    <scope>NUCLEOTIDE SEQUENCE [LARGE SCALE GENOMIC DNA]</scope>
    <source>
        <strain evidence="3 4">Gsoil 520</strain>
    </source>
</reference>
<evidence type="ECO:0000259" key="2">
    <source>
        <dbReference type="Pfam" id="PF08327"/>
    </source>
</evidence>
<dbReference type="AlphaFoldDB" id="A0A5B8LY59"/>
<sequence>MAPEFRVSGRISKPVHEVFEAVVDPKQLSGYFTTGGAQGRLETGATVTWDFADFPGAFPVHVVEVVPDEKIVLHWGAADGSPDQGGSYDTTVTMSFAALEDGRTLVTIGESGWRDNAAAQKAAFGNCEGWTGMLCALKVYIEHGINLRDGFYK</sequence>
<evidence type="ECO:0000313" key="4">
    <source>
        <dbReference type="Proteomes" id="UP000315364"/>
    </source>
</evidence>
<evidence type="ECO:0000256" key="1">
    <source>
        <dbReference type="ARBA" id="ARBA00006817"/>
    </source>
</evidence>
<dbReference type="Proteomes" id="UP000315364">
    <property type="component" value="Chromosome"/>
</dbReference>
<dbReference type="Gene3D" id="3.30.530.20">
    <property type="match status" value="1"/>
</dbReference>
<evidence type="ECO:0000313" key="3">
    <source>
        <dbReference type="EMBL" id="QDZ13257.1"/>
    </source>
</evidence>
<dbReference type="SUPFAM" id="SSF55961">
    <property type="entry name" value="Bet v1-like"/>
    <property type="match status" value="1"/>
</dbReference>
<keyword evidence="4" id="KW-1185">Reference proteome</keyword>
<dbReference type="EMBL" id="CP042304">
    <property type="protein sequence ID" value="QDZ13257.1"/>
    <property type="molecule type" value="Genomic_DNA"/>
</dbReference>
<protein>
    <submittedName>
        <fullName evidence="3">ATPase</fullName>
    </submittedName>
</protein>